<dbReference type="Proteomes" id="UP000792457">
    <property type="component" value="Unassembled WGS sequence"/>
</dbReference>
<name>A0A8K0NZA2_LADFU</name>
<dbReference type="AlphaFoldDB" id="A0A8K0NZA2"/>
<comment type="caution">
    <text evidence="1">The sequence shown here is derived from an EMBL/GenBank/DDBJ whole genome shotgun (WGS) entry which is preliminary data.</text>
</comment>
<proteinExistence type="predicted"/>
<accession>A0A8K0NZA2</accession>
<reference evidence="1" key="2">
    <citation type="submission" date="2017-10" db="EMBL/GenBank/DDBJ databases">
        <title>Ladona fulva Genome sequencing and assembly.</title>
        <authorList>
            <person name="Murali S."/>
            <person name="Richards S."/>
            <person name="Bandaranaike D."/>
            <person name="Bellair M."/>
            <person name="Blankenburg K."/>
            <person name="Chao H."/>
            <person name="Dinh H."/>
            <person name="Doddapaneni H."/>
            <person name="Dugan-Rocha S."/>
            <person name="Elkadiri S."/>
            <person name="Gnanaolivu R."/>
            <person name="Hernandez B."/>
            <person name="Skinner E."/>
            <person name="Javaid M."/>
            <person name="Lee S."/>
            <person name="Li M."/>
            <person name="Ming W."/>
            <person name="Munidasa M."/>
            <person name="Muniz J."/>
            <person name="Nguyen L."/>
            <person name="Hughes D."/>
            <person name="Osuji N."/>
            <person name="Pu L.-L."/>
            <person name="Puazo M."/>
            <person name="Qu C."/>
            <person name="Quiroz J."/>
            <person name="Raj R."/>
            <person name="Weissenberger G."/>
            <person name="Xin Y."/>
            <person name="Zou X."/>
            <person name="Han Y."/>
            <person name="Worley K."/>
            <person name="Muzny D."/>
            <person name="Gibbs R."/>
        </authorList>
    </citation>
    <scope>NUCLEOTIDE SEQUENCE</scope>
    <source>
        <strain evidence="1">Sampled in the wild</strain>
    </source>
</reference>
<keyword evidence="2" id="KW-1185">Reference proteome</keyword>
<gene>
    <name evidence="1" type="ORF">J437_LFUL009519</name>
</gene>
<evidence type="ECO:0000313" key="2">
    <source>
        <dbReference type="Proteomes" id="UP000792457"/>
    </source>
</evidence>
<protein>
    <submittedName>
        <fullName evidence="1">Uncharacterized protein</fullName>
    </submittedName>
</protein>
<sequence length="140" mass="16124">MKICLIVGAIIRYAGSTSAVLRMSVKPDEQGYTYNQSVPPDIIWLRYPNKQSVQNKTYAYTFRGEIVDLEENEIDLKATFDPEIFFNIILPPIIFHAGYSLKRLFEANFGLEGQISHCETNVIFPEVRMAVRMWFACGEY</sequence>
<reference evidence="1" key="1">
    <citation type="submission" date="2013-04" db="EMBL/GenBank/DDBJ databases">
        <authorList>
            <person name="Qu J."/>
            <person name="Murali S.C."/>
            <person name="Bandaranaike D."/>
            <person name="Bellair M."/>
            <person name="Blankenburg K."/>
            <person name="Chao H."/>
            <person name="Dinh H."/>
            <person name="Doddapaneni H."/>
            <person name="Downs B."/>
            <person name="Dugan-Rocha S."/>
            <person name="Elkadiri S."/>
            <person name="Gnanaolivu R.D."/>
            <person name="Hernandez B."/>
            <person name="Javaid M."/>
            <person name="Jayaseelan J.C."/>
            <person name="Lee S."/>
            <person name="Li M."/>
            <person name="Ming W."/>
            <person name="Munidasa M."/>
            <person name="Muniz J."/>
            <person name="Nguyen L."/>
            <person name="Ongeri F."/>
            <person name="Osuji N."/>
            <person name="Pu L.-L."/>
            <person name="Puazo M."/>
            <person name="Qu C."/>
            <person name="Quiroz J."/>
            <person name="Raj R."/>
            <person name="Weissenberger G."/>
            <person name="Xin Y."/>
            <person name="Zou X."/>
            <person name="Han Y."/>
            <person name="Richards S."/>
            <person name="Worley K."/>
            <person name="Muzny D."/>
            <person name="Gibbs R."/>
        </authorList>
    </citation>
    <scope>NUCLEOTIDE SEQUENCE</scope>
    <source>
        <strain evidence="1">Sampled in the wild</strain>
    </source>
</reference>
<evidence type="ECO:0000313" key="1">
    <source>
        <dbReference type="EMBL" id="KAG8226968.1"/>
    </source>
</evidence>
<feature type="non-terminal residue" evidence="1">
    <location>
        <position position="1"/>
    </location>
</feature>
<dbReference type="EMBL" id="KZ308306">
    <property type="protein sequence ID" value="KAG8226968.1"/>
    <property type="molecule type" value="Genomic_DNA"/>
</dbReference>
<dbReference type="OrthoDB" id="196264at2759"/>
<organism evidence="1 2">
    <name type="scientific">Ladona fulva</name>
    <name type="common">Scarce chaser dragonfly</name>
    <name type="synonym">Libellula fulva</name>
    <dbReference type="NCBI Taxonomy" id="123851"/>
    <lineage>
        <taxon>Eukaryota</taxon>
        <taxon>Metazoa</taxon>
        <taxon>Ecdysozoa</taxon>
        <taxon>Arthropoda</taxon>
        <taxon>Hexapoda</taxon>
        <taxon>Insecta</taxon>
        <taxon>Pterygota</taxon>
        <taxon>Palaeoptera</taxon>
        <taxon>Odonata</taxon>
        <taxon>Epiprocta</taxon>
        <taxon>Anisoptera</taxon>
        <taxon>Libelluloidea</taxon>
        <taxon>Libellulidae</taxon>
        <taxon>Ladona</taxon>
    </lineage>
</organism>